<evidence type="ECO:0000313" key="5">
    <source>
        <dbReference type="Proteomes" id="UP000183104"/>
    </source>
</evidence>
<dbReference type="Pfam" id="PF01522">
    <property type="entry name" value="Polysacc_deac_1"/>
    <property type="match status" value="1"/>
</dbReference>
<dbReference type="EMBL" id="FMUN01000001">
    <property type="protein sequence ID" value="SCX79277.1"/>
    <property type="molecule type" value="Genomic_DNA"/>
</dbReference>
<gene>
    <name evidence="4" type="ORF">SAMN05661077_0457</name>
</gene>
<keyword evidence="2" id="KW-0732">Signal</keyword>
<evidence type="ECO:0000256" key="1">
    <source>
        <dbReference type="ARBA" id="ARBA00004613"/>
    </source>
</evidence>
<dbReference type="SUPFAM" id="SSF88713">
    <property type="entry name" value="Glycoside hydrolase/deacetylase"/>
    <property type="match status" value="1"/>
</dbReference>
<dbReference type="PANTHER" id="PTHR34216:SF3">
    <property type="entry name" value="POLY-BETA-1,6-N-ACETYL-D-GLUCOSAMINE N-DEACETYLASE"/>
    <property type="match status" value="1"/>
</dbReference>
<dbReference type="Proteomes" id="UP000183104">
    <property type="component" value="Unassembled WGS sequence"/>
</dbReference>
<evidence type="ECO:0000259" key="3">
    <source>
        <dbReference type="PROSITE" id="PS51677"/>
    </source>
</evidence>
<dbReference type="GO" id="GO:0005576">
    <property type="term" value="C:extracellular region"/>
    <property type="evidence" value="ECO:0007669"/>
    <property type="project" value="UniProtKB-SubCell"/>
</dbReference>
<dbReference type="OrthoDB" id="9814639at2"/>
<reference evidence="5" key="1">
    <citation type="submission" date="2016-10" db="EMBL/GenBank/DDBJ databases">
        <authorList>
            <person name="Varghese N."/>
        </authorList>
    </citation>
    <scope>NUCLEOTIDE SEQUENCE [LARGE SCALE GENOMIC DNA]</scope>
    <source>
        <strain evidence="5">HL 19</strain>
    </source>
</reference>
<dbReference type="GO" id="GO:0005975">
    <property type="term" value="P:carbohydrate metabolic process"/>
    <property type="evidence" value="ECO:0007669"/>
    <property type="project" value="InterPro"/>
</dbReference>
<comment type="subcellular location">
    <subcellularLocation>
        <location evidence="1">Secreted</location>
    </subcellularLocation>
</comment>
<dbReference type="InterPro" id="IPR002509">
    <property type="entry name" value="NODB_dom"/>
</dbReference>
<feature type="domain" description="NodB homology" evidence="3">
    <location>
        <begin position="47"/>
        <end position="221"/>
    </location>
</feature>
<dbReference type="GO" id="GO:0016810">
    <property type="term" value="F:hydrolase activity, acting on carbon-nitrogen (but not peptide) bonds"/>
    <property type="evidence" value="ECO:0007669"/>
    <property type="project" value="InterPro"/>
</dbReference>
<dbReference type="Gene3D" id="3.20.20.370">
    <property type="entry name" value="Glycoside hydrolase/deacetylase"/>
    <property type="match status" value="1"/>
</dbReference>
<dbReference type="PROSITE" id="PS51677">
    <property type="entry name" value="NODB"/>
    <property type="match status" value="1"/>
</dbReference>
<protein>
    <submittedName>
        <fullName evidence="4">Polysaccharide deacetylase</fullName>
    </submittedName>
</protein>
<dbReference type="InterPro" id="IPR051398">
    <property type="entry name" value="Polysacch_Deacetylase"/>
</dbReference>
<sequence>MYHSTAADPGLPVNVTPDLLSEHLRFLQRRGKRCCSVRALLAGEPGCDLALTFDDGYANNLDILPVLADFQAGATFFVLTGGEGETLSHHQPRHVPLMGRRGWRTLHDAGFEVAAHGHSHRRLTELSVAEQEQEIAGSIQTLRETLGVASVGYAYPYGAMDPSSHLLAKEYSEYACATRYRNPLKEDRWRLRRINISAADEGRRFGLKTGTPFRLLCDLGC</sequence>
<keyword evidence="5" id="KW-1185">Reference proteome</keyword>
<dbReference type="InterPro" id="IPR011330">
    <property type="entry name" value="Glyco_hydro/deAcase_b/a-brl"/>
</dbReference>
<accession>A0A1G5AN23</accession>
<organism evidence="4 5">
    <name type="scientific">Thiohalorhabdus denitrificans</name>
    <dbReference type="NCBI Taxonomy" id="381306"/>
    <lineage>
        <taxon>Bacteria</taxon>
        <taxon>Pseudomonadati</taxon>
        <taxon>Pseudomonadota</taxon>
        <taxon>Gammaproteobacteria</taxon>
        <taxon>Thiohalorhabdales</taxon>
        <taxon>Thiohalorhabdaceae</taxon>
        <taxon>Thiohalorhabdus</taxon>
    </lineage>
</organism>
<evidence type="ECO:0000313" key="4">
    <source>
        <dbReference type="EMBL" id="SCX79277.1"/>
    </source>
</evidence>
<name>A0A1G5AN23_9GAMM</name>
<proteinExistence type="predicted"/>
<dbReference type="CDD" id="cd10918">
    <property type="entry name" value="CE4_NodB_like_5s_6s"/>
    <property type="match status" value="1"/>
</dbReference>
<dbReference type="PANTHER" id="PTHR34216">
    <property type="match status" value="1"/>
</dbReference>
<dbReference type="AlphaFoldDB" id="A0A1G5AN23"/>
<evidence type="ECO:0000256" key="2">
    <source>
        <dbReference type="ARBA" id="ARBA00022729"/>
    </source>
</evidence>